<dbReference type="PANTHER" id="PTHR28055:SF1">
    <property type="entry name" value="ALTERED INHERITANCE OF MITOCHONDRIA PROTEIN 41, MITOCHONDRIAL"/>
    <property type="match status" value="1"/>
</dbReference>
<evidence type="ECO:0008006" key="3">
    <source>
        <dbReference type="Google" id="ProtNLM"/>
    </source>
</evidence>
<dbReference type="PATRIC" id="fig|1423719.4.peg.273"/>
<dbReference type="GeneID" id="83548285"/>
<dbReference type="AlphaFoldDB" id="A0A0R1HV85"/>
<dbReference type="Pfam" id="PF09424">
    <property type="entry name" value="YqeY"/>
    <property type="match status" value="1"/>
</dbReference>
<comment type="caution">
    <text evidence="1">The sequence shown here is derived from an EMBL/GenBank/DDBJ whole genome shotgun (WGS) entry which is preliminary data.</text>
</comment>
<dbReference type="InterPro" id="IPR003789">
    <property type="entry name" value="Asn/Gln_tRNA_amidoTrase-B-like"/>
</dbReference>
<dbReference type="STRING" id="1423719.FC66_GL000271"/>
<dbReference type="InterPro" id="IPR023168">
    <property type="entry name" value="GatB_Yqey_C_2"/>
</dbReference>
<proteinExistence type="predicted"/>
<dbReference type="InterPro" id="IPR019004">
    <property type="entry name" value="YqeY/Aim41"/>
</dbReference>
<dbReference type="Gene3D" id="1.10.1510.10">
    <property type="entry name" value="Uncharacterised protein YqeY/AIM41 PF09424, N-terminal domain"/>
    <property type="match status" value="1"/>
</dbReference>
<dbReference type="InterPro" id="IPR042184">
    <property type="entry name" value="YqeY/Aim41_N"/>
</dbReference>
<evidence type="ECO:0000313" key="1">
    <source>
        <dbReference type="EMBL" id="KRK46647.1"/>
    </source>
</evidence>
<dbReference type="RefSeq" id="WP_057973587.1">
    <property type="nucleotide sequence ID" value="NZ_AZDI01000001.1"/>
</dbReference>
<name>A0A0R1HV85_9LACO</name>
<dbReference type="GO" id="GO:0016884">
    <property type="term" value="F:carbon-nitrogen ligase activity, with glutamine as amido-N-donor"/>
    <property type="evidence" value="ECO:0007669"/>
    <property type="project" value="InterPro"/>
</dbReference>
<dbReference type="EMBL" id="AZDI01000001">
    <property type="protein sequence ID" value="KRK46647.1"/>
    <property type="molecule type" value="Genomic_DNA"/>
</dbReference>
<keyword evidence="2" id="KW-1185">Reference proteome</keyword>
<gene>
    <name evidence="1" type="ORF">FC66_GL000271</name>
</gene>
<dbReference type="PANTHER" id="PTHR28055">
    <property type="entry name" value="ALTERED INHERITANCE OF MITOCHONDRIA PROTEIN 41, MITOCHONDRIAL"/>
    <property type="match status" value="1"/>
</dbReference>
<protein>
    <recommendedName>
        <fullName evidence="3">GatB/YqeY domain-containing protein</fullName>
    </recommendedName>
</protein>
<dbReference type="OrthoDB" id="9794041at2"/>
<evidence type="ECO:0000313" key="2">
    <source>
        <dbReference type="Proteomes" id="UP000051450"/>
    </source>
</evidence>
<reference evidence="1 2" key="1">
    <citation type="journal article" date="2015" name="Genome Announc.">
        <title>Expanding the biotechnology potential of lactobacilli through comparative genomics of 213 strains and associated genera.</title>
        <authorList>
            <person name="Sun Z."/>
            <person name="Harris H.M."/>
            <person name="McCann A."/>
            <person name="Guo C."/>
            <person name="Argimon S."/>
            <person name="Zhang W."/>
            <person name="Yang X."/>
            <person name="Jeffery I.B."/>
            <person name="Cooney J.C."/>
            <person name="Kagawa T.F."/>
            <person name="Liu W."/>
            <person name="Song Y."/>
            <person name="Salvetti E."/>
            <person name="Wrobel A."/>
            <person name="Rasinkangas P."/>
            <person name="Parkhill J."/>
            <person name="Rea M.C."/>
            <person name="O'Sullivan O."/>
            <person name="Ritari J."/>
            <person name="Douillard F.P."/>
            <person name="Paul Ross R."/>
            <person name="Yang R."/>
            <person name="Briner A.E."/>
            <person name="Felis G.E."/>
            <person name="de Vos W.M."/>
            <person name="Barrangou R."/>
            <person name="Klaenhammer T.R."/>
            <person name="Caufield P.W."/>
            <person name="Cui Y."/>
            <person name="Zhang H."/>
            <person name="O'Toole P.W."/>
        </authorList>
    </citation>
    <scope>NUCLEOTIDE SEQUENCE [LARGE SCALE GENOMIC DNA]</scope>
    <source>
        <strain evidence="1 2">DSM 15638</strain>
    </source>
</reference>
<dbReference type="SUPFAM" id="SSF89095">
    <property type="entry name" value="GatB/YqeY motif"/>
    <property type="match status" value="1"/>
</dbReference>
<organism evidence="1 2">
    <name type="scientific">Dellaglioa algida DSM 15638</name>
    <dbReference type="NCBI Taxonomy" id="1423719"/>
    <lineage>
        <taxon>Bacteria</taxon>
        <taxon>Bacillati</taxon>
        <taxon>Bacillota</taxon>
        <taxon>Bacilli</taxon>
        <taxon>Lactobacillales</taxon>
        <taxon>Lactobacillaceae</taxon>
        <taxon>Dellaglioa</taxon>
    </lineage>
</organism>
<dbReference type="Gene3D" id="1.10.10.410">
    <property type="match status" value="1"/>
</dbReference>
<accession>A0A0R1HV85</accession>
<dbReference type="Proteomes" id="UP000051450">
    <property type="component" value="Unassembled WGS sequence"/>
</dbReference>
<sequence>MSLLETLNNDLKQAMKAKDKQTLSTVRMLKAAVTNEEIKAGHELSTDDETVLLARELKQRKESYAEFKSAGRDDLLESLDMEIKIVENYLPEQLSAEEVTDIVKEVISQVGATSKADFGKVMGAVIPKLKGRADGKVISETVKSLLN</sequence>